<evidence type="ECO:0000313" key="2">
    <source>
        <dbReference type="Proteomes" id="UP000232196"/>
    </source>
</evidence>
<reference evidence="1 2" key="1">
    <citation type="submission" date="2017-07" db="EMBL/GenBank/DDBJ databases">
        <title>Leptospira spp. isolated from tropical soils.</title>
        <authorList>
            <person name="Thibeaux R."/>
            <person name="Iraola G."/>
            <person name="Ferres I."/>
            <person name="Bierque E."/>
            <person name="Girault D."/>
            <person name="Soupe-Gilbert M.-E."/>
            <person name="Picardeau M."/>
            <person name="Goarant C."/>
        </authorList>
    </citation>
    <scope>NUCLEOTIDE SEQUENCE [LARGE SCALE GENOMIC DNA]</scope>
    <source>
        <strain evidence="1 2">MCA1-C-A1</strain>
    </source>
</reference>
<evidence type="ECO:0008006" key="3">
    <source>
        <dbReference type="Google" id="ProtNLM"/>
    </source>
</evidence>
<dbReference type="Proteomes" id="UP000232196">
    <property type="component" value="Unassembled WGS sequence"/>
</dbReference>
<protein>
    <recommendedName>
        <fullName evidence="3">Lipoprotein</fullName>
    </recommendedName>
</protein>
<dbReference type="EMBL" id="NPDN01000005">
    <property type="protein sequence ID" value="PJZ25594.1"/>
    <property type="molecule type" value="Genomic_DNA"/>
</dbReference>
<comment type="caution">
    <text evidence="1">The sequence shown here is derived from an EMBL/GenBank/DDBJ whole genome shotgun (WGS) entry which is preliminary data.</text>
</comment>
<sequence>MMHIRVLILFLSGIVLMTSCSKSPEDKIMELAPRFQKALCSKMIECSKDDIAKIPPQYRATLPAFMQSEEGCVSYFKENFDKAREQRKSEKKELTAETVASFEACIAGLESTTCEPFKGQRGPRLGVPGCENLEKISKPDSP</sequence>
<dbReference type="NCBIfam" id="NF047485">
    <property type="entry name" value="LA_2478_plus"/>
    <property type="match status" value="1"/>
</dbReference>
<dbReference type="AlphaFoldDB" id="A0A2M9XD62"/>
<organism evidence="1 2">
    <name type="scientific">Leptospira hartskeerlii</name>
    <dbReference type="NCBI Taxonomy" id="2023177"/>
    <lineage>
        <taxon>Bacteria</taxon>
        <taxon>Pseudomonadati</taxon>
        <taxon>Spirochaetota</taxon>
        <taxon>Spirochaetia</taxon>
        <taxon>Leptospirales</taxon>
        <taxon>Leptospiraceae</taxon>
        <taxon>Leptospira</taxon>
    </lineage>
</organism>
<dbReference type="OrthoDB" id="328563at2"/>
<gene>
    <name evidence="1" type="ORF">CH357_10385</name>
</gene>
<keyword evidence="2" id="KW-1185">Reference proteome</keyword>
<name>A0A2M9XD62_9LEPT</name>
<dbReference type="RefSeq" id="WP_100706964.1">
    <property type="nucleotide sequence ID" value="NZ_NPDL01000008.1"/>
</dbReference>
<evidence type="ECO:0000313" key="1">
    <source>
        <dbReference type="EMBL" id="PJZ25594.1"/>
    </source>
</evidence>
<accession>A0A2M9XD62</accession>
<dbReference type="PROSITE" id="PS51257">
    <property type="entry name" value="PROKAR_LIPOPROTEIN"/>
    <property type="match status" value="1"/>
</dbReference>
<proteinExistence type="predicted"/>